<proteinExistence type="predicted"/>
<dbReference type="Pfam" id="PF20441">
    <property type="entry name" value="TerL_nuclease"/>
    <property type="match status" value="1"/>
</dbReference>
<evidence type="ECO:0000259" key="1">
    <source>
        <dbReference type="Pfam" id="PF20441"/>
    </source>
</evidence>
<accession>A0A0F9ND38</accession>
<dbReference type="GO" id="GO:0004519">
    <property type="term" value="F:endonuclease activity"/>
    <property type="evidence" value="ECO:0007669"/>
    <property type="project" value="InterPro"/>
</dbReference>
<sequence>MLATEGRILAVEPEPDQLARLLAAKVKAEDAIKQRESEDVERRDLDVVDWGEAKFYIPETRSPIRFLPHQAGVLRYALRRLTPDDSRIRQFPSLAVREGYFPFRTVLWSTPKKRGKSTVAAVVGRYIAETQSRFGEVYHCANDLEQAKERSFKFISDSIRMTPGCVQRGGDWVLPEQWIAQKTRQECLSSGTIIKAVSTDARGEAGGNPDLTIWTELWGFVHIDDIRFWEEMKPVPAKPDSMRWVETYAGFENESTLLYELYELGKAGTQLTAGQLSEATGASLDAFAETKGDPDALVPVWVNEGAGVLMYWDSGLAARRLLPHEDPEIAAAYYREEEQKNTPTEYRRHHLNEWVGAESDFIPMPLWDVCSEPWDAAAETGLPPFLPGDPTKAVLAADAATTGDCFGLLVVTRHPQRHDDIAVRALRKWDPKEEGGIIDYWGPESFIRTLCKGGCALGHFQGDGWRLDEEGAEKLMKPICEACRHKELVPPYKIVQLAYDSFQLVDMMQRLRREQVVWAEPVDQGKERSQADRALYDLIVNRQLAHDGNLELREHIQNSKARLQRDEDSKLRIVKKAPQRKIDLVVCLSMAAFRCKYLLL</sequence>
<dbReference type="InterPro" id="IPR027417">
    <property type="entry name" value="P-loop_NTPase"/>
</dbReference>
<reference evidence="2" key="1">
    <citation type="journal article" date="2015" name="Nature">
        <title>Complex archaea that bridge the gap between prokaryotes and eukaryotes.</title>
        <authorList>
            <person name="Spang A."/>
            <person name="Saw J.H."/>
            <person name="Jorgensen S.L."/>
            <person name="Zaremba-Niedzwiedzka K."/>
            <person name="Martijn J."/>
            <person name="Lind A.E."/>
            <person name="van Eijk R."/>
            <person name="Schleper C."/>
            <person name="Guy L."/>
            <person name="Ettema T.J."/>
        </authorList>
    </citation>
    <scope>NUCLEOTIDE SEQUENCE</scope>
</reference>
<organism evidence="2">
    <name type="scientific">marine sediment metagenome</name>
    <dbReference type="NCBI Taxonomy" id="412755"/>
    <lineage>
        <taxon>unclassified sequences</taxon>
        <taxon>metagenomes</taxon>
        <taxon>ecological metagenomes</taxon>
    </lineage>
</organism>
<evidence type="ECO:0000313" key="2">
    <source>
        <dbReference type="EMBL" id="KKN09877.1"/>
    </source>
</evidence>
<dbReference type="Gene3D" id="3.40.50.300">
    <property type="entry name" value="P-loop containing nucleotide triphosphate hydrolases"/>
    <property type="match status" value="1"/>
</dbReference>
<feature type="domain" description="Terminase large subunit-like endonuclease" evidence="1">
    <location>
        <begin position="494"/>
        <end position="594"/>
    </location>
</feature>
<gene>
    <name evidence="2" type="ORF">LCGC14_1042170</name>
</gene>
<dbReference type="EMBL" id="LAZR01004299">
    <property type="protein sequence ID" value="KKN09877.1"/>
    <property type="molecule type" value="Genomic_DNA"/>
</dbReference>
<dbReference type="AlphaFoldDB" id="A0A0F9ND38"/>
<dbReference type="PANTHER" id="PTHR41287:SF1">
    <property type="entry name" value="PROTEIN YMFN"/>
    <property type="match status" value="1"/>
</dbReference>
<protein>
    <recommendedName>
        <fullName evidence="1">Terminase large subunit-like endonuclease domain-containing protein</fullName>
    </recommendedName>
</protein>
<dbReference type="InterPro" id="IPR046462">
    <property type="entry name" value="TerL_nuclease"/>
</dbReference>
<dbReference type="PANTHER" id="PTHR41287">
    <property type="match status" value="1"/>
</dbReference>
<name>A0A0F9ND38_9ZZZZ</name>
<comment type="caution">
    <text evidence="2">The sequence shown here is derived from an EMBL/GenBank/DDBJ whole genome shotgun (WGS) entry which is preliminary data.</text>
</comment>
<dbReference type="InterPro" id="IPR005021">
    <property type="entry name" value="Terminase_largesu-like"/>
</dbReference>